<evidence type="ECO:0000256" key="1">
    <source>
        <dbReference type="SAM" id="MobiDB-lite"/>
    </source>
</evidence>
<dbReference type="AlphaFoldDB" id="A0AAV9HJG5"/>
<comment type="caution">
    <text evidence="2">The sequence shown here is derived from an EMBL/GenBank/DDBJ whole genome shotgun (WGS) entry which is preliminary data.</text>
</comment>
<gene>
    <name evidence="2" type="ORF">QBC42DRAFT_298304</name>
</gene>
<accession>A0AAV9HJG5</accession>
<dbReference type="Proteomes" id="UP001321749">
    <property type="component" value="Unassembled WGS sequence"/>
</dbReference>
<feature type="compositionally biased region" description="Polar residues" evidence="1">
    <location>
        <begin position="1"/>
        <end position="23"/>
    </location>
</feature>
<organism evidence="2 3">
    <name type="scientific">Cladorrhinum samala</name>
    <dbReference type="NCBI Taxonomy" id="585594"/>
    <lineage>
        <taxon>Eukaryota</taxon>
        <taxon>Fungi</taxon>
        <taxon>Dikarya</taxon>
        <taxon>Ascomycota</taxon>
        <taxon>Pezizomycotina</taxon>
        <taxon>Sordariomycetes</taxon>
        <taxon>Sordariomycetidae</taxon>
        <taxon>Sordariales</taxon>
        <taxon>Podosporaceae</taxon>
        <taxon>Cladorrhinum</taxon>
    </lineage>
</organism>
<keyword evidence="3" id="KW-1185">Reference proteome</keyword>
<reference evidence="2" key="1">
    <citation type="journal article" date="2023" name="Mol. Phylogenet. Evol.">
        <title>Genome-scale phylogeny and comparative genomics of the fungal order Sordariales.</title>
        <authorList>
            <person name="Hensen N."/>
            <person name="Bonometti L."/>
            <person name="Westerberg I."/>
            <person name="Brannstrom I.O."/>
            <person name="Guillou S."/>
            <person name="Cros-Aarteil S."/>
            <person name="Calhoun S."/>
            <person name="Haridas S."/>
            <person name="Kuo A."/>
            <person name="Mondo S."/>
            <person name="Pangilinan J."/>
            <person name="Riley R."/>
            <person name="LaButti K."/>
            <person name="Andreopoulos B."/>
            <person name="Lipzen A."/>
            <person name="Chen C."/>
            <person name="Yan M."/>
            <person name="Daum C."/>
            <person name="Ng V."/>
            <person name="Clum A."/>
            <person name="Steindorff A."/>
            <person name="Ohm R.A."/>
            <person name="Martin F."/>
            <person name="Silar P."/>
            <person name="Natvig D.O."/>
            <person name="Lalanne C."/>
            <person name="Gautier V."/>
            <person name="Ament-Velasquez S.L."/>
            <person name="Kruys A."/>
            <person name="Hutchinson M.I."/>
            <person name="Powell A.J."/>
            <person name="Barry K."/>
            <person name="Miller A.N."/>
            <person name="Grigoriev I.V."/>
            <person name="Debuchy R."/>
            <person name="Gladieux P."/>
            <person name="Hiltunen Thoren M."/>
            <person name="Johannesson H."/>
        </authorList>
    </citation>
    <scope>NUCLEOTIDE SEQUENCE</scope>
    <source>
        <strain evidence="2">PSN324</strain>
    </source>
</reference>
<evidence type="ECO:0000313" key="2">
    <source>
        <dbReference type="EMBL" id="KAK4460722.1"/>
    </source>
</evidence>
<feature type="region of interest" description="Disordered" evidence="1">
    <location>
        <begin position="1"/>
        <end position="62"/>
    </location>
</feature>
<reference evidence="2" key="2">
    <citation type="submission" date="2023-06" db="EMBL/GenBank/DDBJ databases">
        <authorList>
            <consortium name="Lawrence Berkeley National Laboratory"/>
            <person name="Mondo S.J."/>
            <person name="Hensen N."/>
            <person name="Bonometti L."/>
            <person name="Westerberg I."/>
            <person name="Brannstrom I.O."/>
            <person name="Guillou S."/>
            <person name="Cros-Aarteil S."/>
            <person name="Calhoun S."/>
            <person name="Haridas S."/>
            <person name="Kuo A."/>
            <person name="Pangilinan J."/>
            <person name="Riley R."/>
            <person name="Labutti K."/>
            <person name="Andreopoulos B."/>
            <person name="Lipzen A."/>
            <person name="Chen C."/>
            <person name="Yanf M."/>
            <person name="Daum C."/>
            <person name="Ng V."/>
            <person name="Clum A."/>
            <person name="Steindorff A."/>
            <person name="Ohm R."/>
            <person name="Martin F."/>
            <person name="Silar P."/>
            <person name="Natvig D."/>
            <person name="Lalanne C."/>
            <person name="Gautier V."/>
            <person name="Ament-Velasquez S.L."/>
            <person name="Kruys A."/>
            <person name="Hutchinson M.I."/>
            <person name="Powell A.J."/>
            <person name="Barry K."/>
            <person name="Miller A.N."/>
            <person name="Grigoriev I.V."/>
            <person name="Debuchy R."/>
            <person name="Gladieux P."/>
            <person name="Thoren M.H."/>
            <person name="Johannesson H."/>
        </authorList>
    </citation>
    <scope>NUCLEOTIDE SEQUENCE</scope>
    <source>
        <strain evidence="2">PSN324</strain>
    </source>
</reference>
<proteinExistence type="predicted"/>
<protein>
    <submittedName>
        <fullName evidence="2">Uncharacterized protein</fullName>
    </submittedName>
</protein>
<sequence>MAPSQNQQTQKPMTSDGAVQQPETAHVHELQTVQPAALQAMNPQKPHPEDENMGLRGGDRGGLATKPCAITHTTGASAGFISDRYTSVVDVCDEWRDYGECKKPKVVFRVLVQSD</sequence>
<dbReference type="EMBL" id="MU865005">
    <property type="protein sequence ID" value="KAK4460722.1"/>
    <property type="molecule type" value="Genomic_DNA"/>
</dbReference>
<evidence type="ECO:0000313" key="3">
    <source>
        <dbReference type="Proteomes" id="UP001321749"/>
    </source>
</evidence>
<name>A0AAV9HJG5_9PEZI</name>